<dbReference type="SUPFAM" id="SSF55816">
    <property type="entry name" value="5'-nucleotidase (syn. UDP-sugar hydrolase), C-terminal domain"/>
    <property type="match status" value="1"/>
</dbReference>
<sequence>MTKTFHGGKVRAIRSGTDWEGISCITLQVDRRTTAGVDGPCEAIVQSLMVEQIADMPRVTADDPAVPEDNSQCLAECLRGIHQQMGSVVRSRESNLGIMLSDKVRAFYAVDAGLVNSGNIRPDKVAQATVDTNEGLPLAVRDLIEMLPFNNTIVVKRIAEDVLLCALENTLSDIHISGRFLEYSGFRVAAD</sequence>
<name>A0ABR1T2C8_9PEZI</name>
<reference evidence="3 4" key="1">
    <citation type="submission" date="2023-01" db="EMBL/GenBank/DDBJ databases">
        <title>Analysis of 21 Apiospora genomes using comparative genomics revels a genus with tremendous synthesis potential of carbohydrate active enzymes and secondary metabolites.</title>
        <authorList>
            <person name="Sorensen T."/>
        </authorList>
    </citation>
    <scope>NUCLEOTIDE SEQUENCE [LARGE SCALE GENOMIC DNA]</scope>
    <source>
        <strain evidence="3 4">CBS 20057</strain>
    </source>
</reference>
<dbReference type="InterPro" id="IPR008334">
    <property type="entry name" value="5'-Nucleotdase_C"/>
</dbReference>
<evidence type="ECO:0000256" key="1">
    <source>
        <dbReference type="ARBA" id="ARBA00006654"/>
    </source>
</evidence>
<comment type="similarity">
    <text evidence="1">Belongs to the 5'-nucleotidase family.</text>
</comment>
<comment type="caution">
    <text evidence="3">The sequence shown here is derived from an EMBL/GenBank/DDBJ whole genome shotgun (WGS) entry which is preliminary data.</text>
</comment>
<evidence type="ECO:0000313" key="4">
    <source>
        <dbReference type="Proteomes" id="UP001396898"/>
    </source>
</evidence>
<protein>
    <recommendedName>
        <fullName evidence="2">5'-Nucleotidase C-terminal domain-containing protein</fullName>
    </recommendedName>
</protein>
<feature type="domain" description="5'-Nucleotidase C-terminal" evidence="2">
    <location>
        <begin position="89"/>
        <end position="191"/>
    </location>
</feature>
<accession>A0ABR1T2C8</accession>
<organism evidence="3 4">
    <name type="scientific">Apiospora marii</name>
    <dbReference type="NCBI Taxonomy" id="335849"/>
    <lineage>
        <taxon>Eukaryota</taxon>
        <taxon>Fungi</taxon>
        <taxon>Dikarya</taxon>
        <taxon>Ascomycota</taxon>
        <taxon>Pezizomycotina</taxon>
        <taxon>Sordariomycetes</taxon>
        <taxon>Xylariomycetidae</taxon>
        <taxon>Amphisphaeriales</taxon>
        <taxon>Apiosporaceae</taxon>
        <taxon>Apiospora</taxon>
    </lineage>
</organism>
<dbReference type="Proteomes" id="UP001396898">
    <property type="component" value="Unassembled WGS sequence"/>
</dbReference>
<evidence type="ECO:0000259" key="2">
    <source>
        <dbReference type="Pfam" id="PF02872"/>
    </source>
</evidence>
<dbReference type="Pfam" id="PF02872">
    <property type="entry name" value="5_nucleotid_C"/>
    <property type="match status" value="1"/>
</dbReference>
<evidence type="ECO:0000313" key="3">
    <source>
        <dbReference type="EMBL" id="KAK8040734.1"/>
    </source>
</evidence>
<gene>
    <name evidence="3" type="ORF">PG991_000522</name>
</gene>
<dbReference type="PANTHER" id="PTHR11575">
    <property type="entry name" value="5'-NUCLEOTIDASE-RELATED"/>
    <property type="match status" value="1"/>
</dbReference>
<proteinExistence type="inferred from homology"/>
<dbReference type="InterPro" id="IPR036907">
    <property type="entry name" value="5'-Nucleotdase_C_sf"/>
</dbReference>
<keyword evidence="4" id="KW-1185">Reference proteome</keyword>
<dbReference type="EMBL" id="JAQQWI010000001">
    <property type="protein sequence ID" value="KAK8040734.1"/>
    <property type="molecule type" value="Genomic_DNA"/>
</dbReference>
<dbReference type="PANTHER" id="PTHR11575:SF41">
    <property type="entry name" value="PUTATIVE (AFU_ORTHOLOGUE AFUA_1G01160)-RELATED"/>
    <property type="match status" value="1"/>
</dbReference>
<dbReference type="InterPro" id="IPR006179">
    <property type="entry name" value="5_nucleotidase/apyrase"/>
</dbReference>
<dbReference type="Gene3D" id="3.90.780.10">
    <property type="entry name" value="5'-Nucleotidase, C-terminal domain"/>
    <property type="match status" value="1"/>
</dbReference>